<keyword evidence="3" id="KW-1185">Reference proteome</keyword>
<sequence>MAEVDAGLGIPPEVSQDIEGGGAGRQPHRLERKWTFWFDNQSKVKPGARRGTLSPQHLHLRHRRGFGDFETQANKGRGVGIVVEGIESPHCVTSIRFGLTWDMVAKSKQK</sequence>
<protein>
    <submittedName>
        <fullName evidence="2">Uncharacterized protein</fullName>
    </submittedName>
</protein>
<dbReference type="OrthoDB" id="1911848at2759"/>
<organism evidence="2 3">
    <name type="scientific">Vanilla planifolia</name>
    <name type="common">Vanilla</name>
    <dbReference type="NCBI Taxonomy" id="51239"/>
    <lineage>
        <taxon>Eukaryota</taxon>
        <taxon>Viridiplantae</taxon>
        <taxon>Streptophyta</taxon>
        <taxon>Embryophyta</taxon>
        <taxon>Tracheophyta</taxon>
        <taxon>Spermatophyta</taxon>
        <taxon>Magnoliopsida</taxon>
        <taxon>Liliopsida</taxon>
        <taxon>Asparagales</taxon>
        <taxon>Orchidaceae</taxon>
        <taxon>Vanilloideae</taxon>
        <taxon>Vanilleae</taxon>
        <taxon>Vanilla</taxon>
    </lineage>
</organism>
<accession>A0A835UBZ7</accession>
<dbReference type="Proteomes" id="UP000636800">
    <property type="component" value="Chromosome 12"/>
</dbReference>
<reference evidence="2 3" key="1">
    <citation type="journal article" date="2020" name="Nat. Food">
        <title>A phased Vanilla planifolia genome enables genetic improvement of flavour and production.</title>
        <authorList>
            <person name="Hasing T."/>
            <person name="Tang H."/>
            <person name="Brym M."/>
            <person name="Khazi F."/>
            <person name="Huang T."/>
            <person name="Chambers A.H."/>
        </authorList>
    </citation>
    <scope>NUCLEOTIDE SEQUENCE [LARGE SCALE GENOMIC DNA]</scope>
    <source>
        <tissue evidence="2">Leaf</tissue>
    </source>
</reference>
<dbReference type="EMBL" id="JADCNL010000012">
    <property type="protein sequence ID" value="KAG0457344.1"/>
    <property type="molecule type" value="Genomic_DNA"/>
</dbReference>
<name>A0A835UBZ7_VANPL</name>
<gene>
    <name evidence="2" type="ORF">HPP92_022501</name>
</gene>
<dbReference type="AlphaFoldDB" id="A0A835UBZ7"/>
<evidence type="ECO:0000313" key="2">
    <source>
        <dbReference type="EMBL" id="KAG0457344.1"/>
    </source>
</evidence>
<comment type="caution">
    <text evidence="2">The sequence shown here is derived from an EMBL/GenBank/DDBJ whole genome shotgun (WGS) entry which is preliminary data.</text>
</comment>
<feature type="region of interest" description="Disordered" evidence="1">
    <location>
        <begin position="1"/>
        <end position="26"/>
    </location>
</feature>
<proteinExistence type="predicted"/>
<evidence type="ECO:0000256" key="1">
    <source>
        <dbReference type="SAM" id="MobiDB-lite"/>
    </source>
</evidence>
<evidence type="ECO:0000313" key="3">
    <source>
        <dbReference type="Proteomes" id="UP000636800"/>
    </source>
</evidence>